<reference evidence="3" key="1">
    <citation type="submission" date="2017-02" db="UniProtKB">
        <authorList>
            <consortium name="WormBaseParasite"/>
        </authorList>
    </citation>
    <scope>IDENTIFICATION</scope>
</reference>
<dbReference type="WBParaSite" id="TTAC_0001047001-mRNA-1">
    <property type="protein sequence ID" value="TTAC_0001047001-mRNA-1"/>
    <property type="gene ID" value="TTAC_0001047001"/>
</dbReference>
<name>A0A0R3XA93_HYDTA</name>
<dbReference type="Proteomes" id="UP000274429">
    <property type="component" value="Unassembled WGS sequence"/>
</dbReference>
<evidence type="ECO:0000313" key="2">
    <source>
        <dbReference type="Proteomes" id="UP000274429"/>
    </source>
</evidence>
<keyword evidence="2" id="KW-1185">Reference proteome</keyword>
<protein>
    <submittedName>
        <fullName evidence="3">Secreted protein</fullName>
    </submittedName>
</protein>
<dbReference type="AlphaFoldDB" id="A0A0R3XA93"/>
<accession>A0A0R3XA93</accession>
<reference evidence="1 2" key="2">
    <citation type="submission" date="2018-11" db="EMBL/GenBank/DDBJ databases">
        <authorList>
            <consortium name="Pathogen Informatics"/>
        </authorList>
    </citation>
    <scope>NUCLEOTIDE SEQUENCE [LARGE SCALE GENOMIC DNA]</scope>
</reference>
<gene>
    <name evidence="1" type="ORF">TTAC_LOCUS10453</name>
</gene>
<proteinExistence type="predicted"/>
<sequence length="87" mass="9333">MFLLPADANATFRDPPCDDPLDLQWCVETGHIPPLPTSNALVVVLPPFNLETSLAPSFILPLPDLLSMDVVVIAIAVLLQTLTAEIA</sequence>
<organism evidence="3">
    <name type="scientific">Hydatigena taeniaeformis</name>
    <name type="common">Feline tapeworm</name>
    <name type="synonym">Taenia taeniaeformis</name>
    <dbReference type="NCBI Taxonomy" id="6205"/>
    <lineage>
        <taxon>Eukaryota</taxon>
        <taxon>Metazoa</taxon>
        <taxon>Spiralia</taxon>
        <taxon>Lophotrochozoa</taxon>
        <taxon>Platyhelminthes</taxon>
        <taxon>Cestoda</taxon>
        <taxon>Eucestoda</taxon>
        <taxon>Cyclophyllidea</taxon>
        <taxon>Taeniidae</taxon>
        <taxon>Hydatigera</taxon>
    </lineage>
</organism>
<dbReference type="EMBL" id="UYWX01021718">
    <property type="protein sequence ID" value="VDM35433.1"/>
    <property type="molecule type" value="Genomic_DNA"/>
</dbReference>
<evidence type="ECO:0000313" key="1">
    <source>
        <dbReference type="EMBL" id="VDM35433.1"/>
    </source>
</evidence>
<evidence type="ECO:0000313" key="3">
    <source>
        <dbReference type="WBParaSite" id="TTAC_0001047001-mRNA-1"/>
    </source>
</evidence>